<feature type="transmembrane region" description="Helical" evidence="1">
    <location>
        <begin position="156"/>
        <end position="178"/>
    </location>
</feature>
<feature type="domain" description="EamA" evidence="2">
    <location>
        <begin position="161"/>
        <end position="304"/>
    </location>
</feature>
<dbReference type="Pfam" id="PF00892">
    <property type="entry name" value="EamA"/>
    <property type="match status" value="2"/>
</dbReference>
<comment type="caution">
    <text evidence="3">The sequence shown here is derived from an EMBL/GenBank/DDBJ whole genome shotgun (WGS) entry which is preliminary data.</text>
</comment>
<evidence type="ECO:0000313" key="3">
    <source>
        <dbReference type="EMBL" id="KKN70344.1"/>
    </source>
</evidence>
<organism evidence="3">
    <name type="scientific">marine sediment metagenome</name>
    <dbReference type="NCBI Taxonomy" id="412755"/>
    <lineage>
        <taxon>unclassified sequences</taxon>
        <taxon>metagenomes</taxon>
        <taxon>ecological metagenomes</taxon>
    </lineage>
</organism>
<gene>
    <name evidence="3" type="ORF">LCGC14_0432100</name>
</gene>
<feature type="transmembrane region" description="Helical" evidence="1">
    <location>
        <begin position="40"/>
        <end position="58"/>
    </location>
</feature>
<proteinExistence type="predicted"/>
<feature type="transmembrane region" description="Helical" evidence="1">
    <location>
        <begin position="102"/>
        <end position="120"/>
    </location>
</feature>
<feature type="transmembrane region" description="Helical" evidence="1">
    <location>
        <begin position="126"/>
        <end position="144"/>
    </location>
</feature>
<keyword evidence="1" id="KW-0812">Transmembrane</keyword>
<keyword evidence="1" id="KW-1133">Transmembrane helix</keyword>
<feature type="transmembrane region" description="Helical" evidence="1">
    <location>
        <begin position="234"/>
        <end position="256"/>
    </location>
</feature>
<dbReference type="PANTHER" id="PTHR22911">
    <property type="entry name" value="ACYL-MALONYL CONDENSING ENZYME-RELATED"/>
    <property type="match status" value="1"/>
</dbReference>
<name>A0A0F9SU41_9ZZZZ</name>
<dbReference type="SUPFAM" id="SSF103481">
    <property type="entry name" value="Multidrug resistance efflux transporter EmrE"/>
    <property type="match status" value="2"/>
</dbReference>
<keyword evidence="1" id="KW-0472">Membrane</keyword>
<dbReference type="InterPro" id="IPR000620">
    <property type="entry name" value="EamA_dom"/>
</dbReference>
<feature type="transmembrane region" description="Helical" evidence="1">
    <location>
        <begin position="70"/>
        <end position="90"/>
    </location>
</feature>
<feature type="transmembrane region" description="Helical" evidence="1">
    <location>
        <begin position="262"/>
        <end position="283"/>
    </location>
</feature>
<protein>
    <recommendedName>
        <fullName evidence="2">EamA domain-containing protein</fullName>
    </recommendedName>
</protein>
<dbReference type="InterPro" id="IPR037185">
    <property type="entry name" value="EmrE-like"/>
</dbReference>
<evidence type="ECO:0000259" key="2">
    <source>
        <dbReference type="Pfam" id="PF00892"/>
    </source>
</evidence>
<sequence>MDLQPLTGEFAGIATAALWAATSLCFTAAGKRVGSLPTNVIRLAIGVAMLSVFGWVVRGQLIPADATAHAWLWLSISGVLGMVICDLCLFESFLWIGPRMGMLMLTLAPPVATLTAWGILGEQPATQHWLGMAMVLGGVAWVVLERRVDADGRVHRHPVAGVLLGVLAAASQGVGMALSRHGMWVVTNGVRVDQCEPFAAAQIRELAGLVVMVVFFFLIRAWPRTVRALRDRGAMGFLSLGAFLGPFLGVAMSMVALKHAPVGVASTLIAMSPIFVLPMVVVFHREKLSLRAVAGALLAVAGVATLKINFGG</sequence>
<dbReference type="AlphaFoldDB" id="A0A0F9SU41"/>
<accession>A0A0F9SU41</accession>
<dbReference type="EMBL" id="LAZR01000405">
    <property type="protein sequence ID" value="KKN70344.1"/>
    <property type="molecule type" value="Genomic_DNA"/>
</dbReference>
<feature type="transmembrane region" description="Helical" evidence="1">
    <location>
        <begin position="198"/>
        <end position="222"/>
    </location>
</feature>
<feature type="domain" description="EamA" evidence="2">
    <location>
        <begin position="7"/>
        <end position="143"/>
    </location>
</feature>
<dbReference type="GO" id="GO:0016020">
    <property type="term" value="C:membrane"/>
    <property type="evidence" value="ECO:0007669"/>
    <property type="project" value="InterPro"/>
</dbReference>
<evidence type="ECO:0000256" key="1">
    <source>
        <dbReference type="SAM" id="Phobius"/>
    </source>
</evidence>
<reference evidence="3" key="1">
    <citation type="journal article" date="2015" name="Nature">
        <title>Complex archaea that bridge the gap between prokaryotes and eukaryotes.</title>
        <authorList>
            <person name="Spang A."/>
            <person name="Saw J.H."/>
            <person name="Jorgensen S.L."/>
            <person name="Zaremba-Niedzwiedzka K."/>
            <person name="Martijn J."/>
            <person name="Lind A.E."/>
            <person name="van Eijk R."/>
            <person name="Schleper C."/>
            <person name="Guy L."/>
            <person name="Ettema T.J."/>
        </authorList>
    </citation>
    <scope>NUCLEOTIDE SEQUENCE</scope>
</reference>
<dbReference type="Gene3D" id="1.10.3730.20">
    <property type="match status" value="1"/>
</dbReference>
<feature type="transmembrane region" description="Helical" evidence="1">
    <location>
        <begin position="290"/>
        <end position="310"/>
    </location>
</feature>
<feature type="transmembrane region" description="Helical" evidence="1">
    <location>
        <begin position="6"/>
        <end position="28"/>
    </location>
</feature>